<evidence type="ECO:0000313" key="3">
    <source>
        <dbReference type="Proteomes" id="UP000278143"/>
    </source>
</evidence>
<accession>A0A4P9YR54</accession>
<evidence type="ECO:0000256" key="1">
    <source>
        <dbReference type="SAM" id="MobiDB-lite"/>
    </source>
</evidence>
<name>A0A4P9YR54_9FUNG</name>
<feature type="region of interest" description="Disordered" evidence="1">
    <location>
        <begin position="134"/>
        <end position="158"/>
    </location>
</feature>
<gene>
    <name evidence="2" type="ORF">SYNPS1DRAFT_32124</name>
</gene>
<keyword evidence="3" id="KW-1185">Reference proteome</keyword>
<feature type="compositionally biased region" description="Acidic residues" evidence="1">
    <location>
        <begin position="135"/>
        <end position="148"/>
    </location>
</feature>
<dbReference type="Proteomes" id="UP000278143">
    <property type="component" value="Unassembled WGS sequence"/>
</dbReference>
<dbReference type="AlphaFoldDB" id="A0A4P9YR54"/>
<evidence type="ECO:0000313" key="2">
    <source>
        <dbReference type="EMBL" id="RKP22297.1"/>
    </source>
</evidence>
<proteinExistence type="predicted"/>
<feature type="compositionally biased region" description="Acidic residues" evidence="1">
    <location>
        <begin position="23"/>
        <end position="37"/>
    </location>
</feature>
<sequence>MNSRPSTVSFMLALPGQSGWDALPDDEDDDDDDDDADTGCGIGAEEVVAEDAFGSHGVVGWSWSISRRWAASMSRRRVNCSSEALARDDGDVPPMLLLLVVVEADAGEENRFERIILDMSCCIFSTNRLVNVSASEEEEEEEEEEEADIGACPAADRC</sequence>
<reference evidence="3" key="1">
    <citation type="journal article" date="2018" name="Nat. Microbiol.">
        <title>Leveraging single-cell genomics to expand the fungal tree of life.</title>
        <authorList>
            <person name="Ahrendt S.R."/>
            <person name="Quandt C.A."/>
            <person name="Ciobanu D."/>
            <person name="Clum A."/>
            <person name="Salamov A."/>
            <person name="Andreopoulos B."/>
            <person name="Cheng J.F."/>
            <person name="Woyke T."/>
            <person name="Pelin A."/>
            <person name="Henrissat B."/>
            <person name="Reynolds N.K."/>
            <person name="Benny G.L."/>
            <person name="Smith M.E."/>
            <person name="James T.Y."/>
            <person name="Grigoriev I.V."/>
        </authorList>
    </citation>
    <scope>NUCLEOTIDE SEQUENCE [LARGE SCALE GENOMIC DNA]</scope>
    <source>
        <strain evidence="3">Benny S71-1</strain>
    </source>
</reference>
<dbReference type="EMBL" id="KZ992289">
    <property type="protein sequence ID" value="RKP22297.1"/>
    <property type="molecule type" value="Genomic_DNA"/>
</dbReference>
<protein>
    <submittedName>
        <fullName evidence="2">Uncharacterized protein</fullName>
    </submittedName>
</protein>
<organism evidence="2 3">
    <name type="scientific">Syncephalis pseudoplumigaleata</name>
    <dbReference type="NCBI Taxonomy" id="1712513"/>
    <lineage>
        <taxon>Eukaryota</taxon>
        <taxon>Fungi</taxon>
        <taxon>Fungi incertae sedis</taxon>
        <taxon>Zoopagomycota</taxon>
        <taxon>Zoopagomycotina</taxon>
        <taxon>Zoopagomycetes</taxon>
        <taxon>Zoopagales</taxon>
        <taxon>Piptocephalidaceae</taxon>
        <taxon>Syncephalis</taxon>
    </lineage>
</organism>
<feature type="region of interest" description="Disordered" evidence="1">
    <location>
        <begin position="15"/>
        <end position="38"/>
    </location>
</feature>